<dbReference type="Proteomes" id="UP000078200">
    <property type="component" value="Unassembled WGS sequence"/>
</dbReference>
<reference evidence="1" key="1">
    <citation type="submission" date="2020-05" db="UniProtKB">
        <authorList>
            <consortium name="EnsemblMetazoa"/>
        </authorList>
    </citation>
    <scope>IDENTIFICATION</scope>
    <source>
        <strain evidence="1">TTRI</strain>
    </source>
</reference>
<organism evidence="1 2">
    <name type="scientific">Glossina austeni</name>
    <name type="common">Savannah tsetse fly</name>
    <dbReference type="NCBI Taxonomy" id="7395"/>
    <lineage>
        <taxon>Eukaryota</taxon>
        <taxon>Metazoa</taxon>
        <taxon>Ecdysozoa</taxon>
        <taxon>Arthropoda</taxon>
        <taxon>Hexapoda</taxon>
        <taxon>Insecta</taxon>
        <taxon>Pterygota</taxon>
        <taxon>Neoptera</taxon>
        <taxon>Endopterygota</taxon>
        <taxon>Diptera</taxon>
        <taxon>Brachycera</taxon>
        <taxon>Muscomorpha</taxon>
        <taxon>Hippoboscoidea</taxon>
        <taxon>Glossinidae</taxon>
        <taxon>Glossina</taxon>
    </lineage>
</organism>
<dbReference type="AlphaFoldDB" id="A0A1A9V4A5"/>
<keyword evidence="2" id="KW-1185">Reference proteome</keyword>
<proteinExistence type="predicted"/>
<evidence type="ECO:0000313" key="2">
    <source>
        <dbReference type="Proteomes" id="UP000078200"/>
    </source>
</evidence>
<evidence type="ECO:0000313" key="1">
    <source>
        <dbReference type="EnsemblMetazoa" id="GAUT025377-PA"/>
    </source>
</evidence>
<dbReference type="EnsemblMetazoa" id="GAUT025377-RA">
    <property type="protein sequence ID" value="GAUT025377-PA"/>
    <property type="gene ID" value="GAUT025377"/>
</dbReference>
<sequence length="251" mass="29655">MENQINPTYRRFSHVPPKWPVDEVKSRYVYKHSTPTAIEDPPAKAVYYSPKLNIDYEIYAKEKILKQLFRPYGNSCLKVPLKHKGTTNPFNYDDKRNLKTFVVGKKEAQILNALNTKRPIGNSPDAGYKEKLNFEKFNNEEFIAPIQRPETRRFQINSFPYQSYRRDNNRFDEYRKSTVSAYDFQYFNTDLESLHTKSTSFAPPSNSTSIQNFTVFEDRERAVTTTTEMSVDKMDEFSGYFYERPKIPFEF</sequence>
<protein>
    <submittedName>
        <fullName evidence="1">Uncharacterized protein</fullName>
    </submittedName>
</protein>
<name>A0A1A9V4A5_GLOAU</name>
<accession>A0A1A9V4A5</accession>
<dbReference type="VEuPathDB" id="VectorBase:GAUT025377"/>